<evidence type="ECO:0000313" key="2">
    <source>
        <dbReference type="Proteomes" id="UP001189429"/>
    </source>
</evidence>
<accession>A0ABN9PVS3</accession>
<organism evidence="1 2">
    <name type="scientific">Prorocentrum cordatum</name>
    <dbReference type="NCBI Taxonomy" id="2364126"/>
    <lineage>
        <taxon>Eukaryota</taxon>
        <taxon>Sar</taxon>
        <taxon>Alveolata</taxon>
        <taxon>Dinophyceae</taxon>
        <taxon>Prorocentrales</taxon>
        <taxon>Prorocentraceae</taxon>
        <taxon>Prorocentrum</taxon>
    </lineage>
</organism>
<dbReference type="EMBL" id="CAUYUJ010001448">
    <property type="protein sequence ID" value="CAK0796032.1"/>
    <property type="molecule type" value="Genomic_DNA"/>
</dbReference>
<protein>
    <submittedName>
        <fullName evidence="1">Uncharacterized protein</fullName>
    </submittedName>
</protein>
<name>A0ABN9PVS3_9DINO</name>
<gene>
    <name evidence="1" type="ORF">PCOR1329_LOCUS5517</name>
</gene>
<reference evidence="1" key="1">
    <citation type="submission" date="2023-10" db="EMBL/GenBank/DDBJ databases">
        <authorList>
            <person name="Chen Y."/>
            <person name="Shah S."/>
            <person name="Dougan E. K."/>
            <person name="Thang M."/>
            <person name="Chan C."/>
        </authorList>
    </citation>
    <scope>NUCLEOTIDE SEQUENCE [LARGE SCALE GENOMIC DNA]</scope>
</reference>
<sequence>MVKHPPSCFLLPRREHAWGGIARSDRQAHPRPPLPRATAVCAAEAEVRETEAMDSPEVASDLVVGSPVRVLEVVHLPSQRRLRGRLEHPAGWISLLNTATGARWAQRVGPLHPKAA</sequence>
<comment type="caution">
    <text evidence="1">The sequence shown here is derived from an EMBL/GenBank/DDBJ whole genome shotgun (WGS) entry which is preliminary data.</text>
</comment>
<keyword evidence="2" id="KW-1185">Reference proteome</keyword>
<proteinExistence type="predicted"/>
<evidence type="ECO:0000313" key="1">
    <source>
        <dbReference type="EMBL" id="CAK0796032.1"/>
    </source>
</evidence>
<dbReference type="Proteomes" id="UP001189429">
    <property type="component" value="Unassembled WGS sequence"/>
</dbReference>